<evidence type="ECO:0000313" key="2">
    <source>
        <dbReference type="Proteomes" id="UP000050741"/>
    </source>
</evidence>
<feature type="region of interest" description="Disordered" evidence="1">
    <location>
        <begin position="1"/>
        <end position="21"/>
    </location>
</feature>
<dbReference type="Proteomes" id="UP000050741">
    <property type="component" value="Unassembled WGS sequence"/>
</dbReference>
<dbReference type="SUPFAM" id="SSF51445">
    <property type="entry name" value="(Trans)glycosidases"/>
    <property type="match status" value="1"/>
</dbReference>
<sequence length="97" mass="10567">MSFKKKCYTKKEEKPAAAPPYNEPLGVSWTGELVPYHKKEVDTAAANPITGYSNLMYTFHFYAGTHTVSGLGAKVTAALNKSNSSIRPQNLAGTSWV</sequence>
<dbReference type="Gene3D" id="3.20.20.80">
    <property type="entry name" value="Glycosidases"/>
    <property type="match status" value="1"/>
</dbReference>
<dbReference type="WBParaSite" id="GPLIN_000031200">
    <property type="protein sequence ID" value="GPLIN_000031200"/>
    <property type="gene ID" value="GPLIN_000031200"/>
</dbReference>
<reference evidence="3" key="2">
    <citation type="submission" date="2016-06" db="UniProtKB">
        <authorList>
            <consortium name="WormBaseParasite"/>
        </authorList>
    </citation>
    <scope>IDENTIFICATION</scope>
</reference>
<accession>A0A183BI83</accession>
<dbReference type="InterPro" id="IPR017853">
    <property type="entry name" value="GH"/>
</dbReference>
<organism evidence="2 3">
    <name type="scientific">Globodera pallida</name>
    <name type="common">Potato cyst nematode worm</name>
    <name type="synonym">Heterodera pallida</name>
    <dbReference type="NCBI Taxonomy" id="36090"/>
    <lineage>
        <taxon>Eukaryota</taxon>
        <taxon>Metazoa</taxon>
        <taxon>Ecdysozoa</taxon>
        <taxon>Nematoda</taxon>
        <taxon>Chromadorea</taxon>
        <taxon>Rhabditida</taxon>
        <taxon>Tylenchina</taxon>
        <taxon>Tylenchomorpha</taxon>
        <taxon>Tylenchoidea</taxon>
        <taxon>Heteroderidae</taxon>
        <taxon>Heteroderinae</taxon>
        <taxon>Globodera</taxon>
    </lineage>
</organism>
<evidence type="ECO:0000256" key="1">
    <source>
        <dbReference type="SAM" id="MobiDB-lite"/>
    </source>
</evidence>
<proteinExistence type="predicted"/>
<reference evidence="2" key="1">
    <citation type="submission" date="2014-05" db="EMBL/GenBank/DDBJ databases">
        <title>The genome and life-stage specific transcriptomes of Globodera pallida elucidate key aspects of plant parasitism by a cyst nematode.</title>
        <authorList>
            <person name="Cotton J.A."/>
            <person name="Lilley C.J."/>
            <person name="Jones L.M."/>
            <person name="Kikuchi T."/>
            <person name="Reid A.J."/>
            <person name="Thorpe P."/>
            <person name="Tsai I.J."/>
            <person name="Beasley H."/>
            <person name="Blok V."/>
            <person name="Cock P.J.A."/>
            <person name="Van den Akker S.E."/>
            <person name="Holroyd N."/>
            <person name="Hunt M."/>
            <person name="Mantelin S."/>
            <person name="Naghra H."/>
            <person name="Pain A."/>
            <person name="Palomares-Rius J.E."/>
            <person name="Zarowiecki M."/>
            <person name="Berriman M."/>
            <person name="Jones J.T."/>
            <person name="Urwin P.E."/>
        </authorList>
    </citation>
    <scope>NUCLEOTIDE SEQUENCE [LARGE SCALE GENOMIC DNA]</scope>
    <source>
        <strain evidence="2">Lindley</strain>
    </source>
</reference>
<evidence type="ECO:0000313" key="3">
    <source>
        <dbReference type="WBParaSite" id="GPLIN_000031200"/>
    </source>
</evidence>
<protein>
    <submittedName>
        <fullName evidence="3">Uncharacterized protein</fullName>
    </submittedName>
</protein>
<keyword evidence="2" id="KW-1185">Reference proteome</keyword>
<dbReference type="AlphaFoldDB" id="A0A183BI83"/>
<name>A0A183BI83_GLOPA</name>